<comment type="caution">
    <text evidence="1">The sequence shown here is derived from an EMBL/GenBank/DDBJ whole genome shotgun (WGS) entry which is preliminary data.</text>
</comment>
<dbReference type="EMBL" id="JABBWD010000017">
    <property type="protein sequence ID" value="KAG1778091.1"/>
    <property type="molecule type" value="Genomic_DNA"/>
</dbReference>
<organism evidence="1 2">
    <name type="scientific">Suillus placidus</name>
    <dbReference type="NCBI Taxonomy" id="48579"/>
    <lineage>
        <taxon>Eukaryota</taxon>
        <taxon>Fungi</taxon>
        <taxon>Dikarya</taxon>
        <taxon>Basidiomycota</taxon>
        <taxon>Agaricomycotina</taxon>
        <taxon>Agaricomycetes</taxon>
        <taxon>Agaricomycetidae</taxon>
        <taxon>Boletales</taxon>
        <taxon>Suillineae</taxon>
        <taxon>Suillaceae</taxon>
        <taxon>Suillus</taxon>
    </lineage>
</organism>
<dbReference type="AlphaFoldDB" id="A0A9P6ZYD7"/>
<protein>
    <submittedName>
        <fullName evidence="1">Uncharacterized protein</fullName>
    </submittedName>
</protein>
<evidence type="ECO:0000313" key="1">
    <source>
        <dbReference type="EMBL" id="KAG1778091.1"/>
    </source>
</evidence>
<proteinExistence type="predicted"/>
<reference evidence="1" key="1">
    <citation type="journal article" date="2020" name="New Phytol.">
        <title>Comparative genomics reveals dynamic genome evolution in host specialist ectomycorrhizal fungi.</title>
        <authorList>
            <person name="Lofgren L.A."/>
            <person name="Nguyen N.H."/>
            <person name="Vilgalys R."/>
            <person name="Ruytinx J."/>
            <person name="Liao H.L."/>
            <person name="Branco S."/>
            <person name="Kuo A."/>
            <person name="LaButti K."/>
            <person name="Lipzen A."/>
            <person name="Andreopoulos W."/>
            <person name="Pangilinan J."/>
            <person name="Riley R."/>
            <person name="Hundley H."/>
            <person name="Na H."/>
            <person name="Barry K."/>
            <person name="Grigoriev I.V."/>
            <person name="Stajich J.E."/>
            <person name="Kennedy P.G."/>
        </authorList>
    </citation>
    <scope>NUCLEOTIDE SEQUENCE</scope>
    <source>
        <strain evidence="1">DOB743</strain>
    </source>
</reference>
<evidence type="ECO:0000313" key="2">
    <source>
        <dbReference type="Proteomes" id="UP000714275"/>
    </source>
</evidence>
<keyword evidence="2" id="KW-1185">Reference proteome</keyword>
<dbReference type="Proteomes" id="UP000714275">
    <property type="component" value="Unassembled WGS sequence"/>
</dbReference>
<dbReference type="OrthoDB" id="2677451at2759"/>
<gene>
    <name evidence="1" type="ORF">EV702DRAFT_1196508</name>
</gene>
<accession>A0A9P6ZYD7</accession>
<sequence length="436" mass="49266">MSDSVSSTNPQDRVRIKSLELEKETEHISGKGCITPLSLSPITLDLNKISKMQKSHTPSLSCTSTEPLTTPSPIMYNQGARSPADKHHQMCPGLKREYAMYLESDEESESDNEPEMTITNVLNRINGRFPALDFHQYQEPLYRDGIAYLAAAINFDCQFYVHTIGMSTGAASLFCEQIAWMKKKNDRAAVRRQAAKGRKRAGLIALSTPLHPNGSLFAVLPWISPTRSAHCLRQCACHPARFQSKYLPSFITHSLNGDVMSSLIFSMVLMRLLLSAQSLLQPRVDWSLLLLAFTLHVMCPCPGSTLPHHDPPKKKDVNIVKGYHNPSWEQEQRQIRDNSRHMQELLAEAKLEAGHDSLETMDFGDEIIDDSRDEFTEDEPMGGPLLSEFFKACSQEQEPHVCRHIDVRMRTQCRQHAVATWKVDAHPCRWLPGMET</sequence>
<name>A0A9P6ZYD7_9AGAM</name>